<dbReference type="PANTHER" id="PTHR34310:SF5">
    <property type="entry name" value="DUF427 DOMAIN PROTEIN (AFU_ORTHOLOGUE AFUA_3G02220)"/>
    <property type="match status" value="1"/>
</dbReference>
<feature type="domain" description="DUF427" evidence="1">
    <location>
        <begin position="8"/>
        <end position="66"/>
    </location>
</feature>
<gene>
    <name evidence="2" type="ORF">OOW_P131scaffold01393g16</name>
</gene>
<dbReference type="InterPro" id="IPR038694">
    <property type="entry name" value="DUF427_sf"/>
</dbReference>
<organism>
    <name type="scientific">Pyricularia oryzae (strain P131)</name>
    <name type="common">Rice blast fungus</name>
    <name type="synonym">Magnaporthe oryzae</name>
    <dbReference type="NCBI Taxonomy" id="1143193"/>
    <lineage>
        <taxon>Eukaryota</taxon>
        <taxon>Fungi</taxon>
        <taxon>Dikarya</taxon>
        <taxon>Ascomycota</taxon>
        <taxon>Pezizomycotina</taxon>
        <taxon>Sordariomycetes</taxon>
        <taxon>Sordariomycetidae</taxon>
        <taxon>Magnaporthales</taxon>
        <taxon>Pyriculariaceae</taxon>
        <taxon>Pyricularia</taxon>
    </lineage>
</organism>
<protein>
    <submittedName>
        <fullName evidence="2">DUF427 domain-containing protein</fullName>
    </submittedName>
</protein>
<dbReference type="Gene3D" id="2.170.150.40">
    <property type="entry name" value="Domain of unknown function (DUF427)"/>
    <property type="match status" value="1"/>
</dbReference>
<dbReference type="AlphaFoldDB" id="L7ISV0"/>
<evidence type="ECO:0000313" key="2">
    <source>
        <dbReference type="EMBL" id="ELQ59017.1"/>
    </source>
</evidence>
<reference evidence="2" key="1">
    <citation type="journal article" date="2012" name="PLoS Genet.">
        <title>Comparative analysis of the genomes of two field isolates of the rice blast fungus Magnaporthe oryzae.</title>
        <authorList>
            <person name="Xue M."/>
            <person name="Yang J."/>
            <person name="Li Z."/>
            <person name="Hu S."/>
            <person name="Yao N."/>
            <person name="Dean R.A."/>
            <person name="Zhao W."/>
            <person name="Shen M."/>
            <person name="Zhang H."/>
            <person name="Li C."/>
            <person name="Liu L."/>
            <person name="Cao L."/>
            <person name="Xu X."/>
            <person name="Xing Y."/>
            <person name="Hsiang T."/>
            <person name="Zhang Z."/>
            <person name="Xu J.R."/>
            <person name="Peng Y.L."/>
        </authorList>
    </citation>
    <scope>NUCLEOTIDE SEQUENCE [LARGE SCALE GENOMIC DNA]</scope>
    <source>
        <strain evidence="2">P131</strain>
    </source>
</reference>
<accession>L7ISV0</accession>
<name>L7ISV0_PYRO1</name>
<dbReference type="InterPro" id="IPR007361">
    <property type="entry name" value="DUF427"/>
</dbReference>
<dbReference type="PANTHER" id="PTHR34310">
    <property type="entry name" value="DUF427 DOMAIN PROTEIN (AFU_ORTHOLOGUE AFUA_3G02220)"/>
    <property type="match status" value="1"/>
</dbReference>
<evidence type="ECO:0000259" key="1">
    <source>
        <dbReference type="Pfam" id="PF04248"/>
    </source>
</evidence>
<dbReference type="Pfam" id="PF04248">
    <property type="entry name" value="NTP_transf_9"/>
    <property type="match status" value="1"/>
</dbReference>
<sequence length="132" mass="14923">MPTCKATASVDGQTIAETTEWEEVEGNVYFPPQAVRKDEYFTDTDLHTHCPWKGDASYYTITVGGLEQPQPHLMQRALRFSARSLTTLLGIIPHQRPKRRTSRTMSLSQNLSVAKLIRKTDKTKVNVTKTTT</sequence>
<dbReference type="EMBL" id="JH794969">
    <property type="protein sequence ID" value="ELQ59017.1"/>
    <property type="molecule type" value="Genomic_DNA"/>
</dbReference>
<proteinExistence type="predicted"/>